<dbReference type="EMBL" id="JASCZI010152418">
    <property type="protein sequence ID" value="MED6176107.1"/>
    <property type="molecule type" value="Genomic_DNA"/>
</dbReference>
<dbReference type="Pfam" id="PF14543">
    <property type="entry name" value="TAXi_N"/>
    <property type="match status" value="1"/>
</dbReference>
<comment type="caution">
    <text evidence="8">The sequence shown here is derived from an EMBL/GenBank/DDBJ whole genome shotgun (WGS) entry which is preliminary data.</text>
</comment>
<dbReference type="Pfam" id="PF14541">
    <property type="entry name" value="TAXi_C"/>
    <property type="match status" value="1"/>
</dbReference>
<dbReference type="PANTHER" id="PTHR47967:SF91">
    <property type="entry name" value="PEPTIDASE A1 DOMAIN-CONTAINING PROTEIN"/>
    <property type="match status" value="1"/>
</dbReference>
<gene>
    <name evidence="8" type="primary">BACE1_12</name>
    <name evidence="8" type="ORF">PIB30_084709</name>
</gene>
<evidence type="ECO:0000256" key="1">
    <source>
        <dbReference type="ARBA" id="ARBA00007447"/>
    </source>
</evidence>
<feature type="domain" description="Peptidase A1" evidence="7">
    <location>
        <begin position="97"/>
        <end position="422"/>
    </location>
</feature>
<name>A0ABU6VR47_9FABA</name>
<dbReference type="SUPFAM" id="SSF50630">
    <property type="entry name" value="Acid proteases"/>
    <property type="match status" value="1"/>
</dbReference>
<keyword evidence="2" id="KW-0645">Protease</keyword>
<sequence length="444" mass="48774">MAFATTVLLSLLFLLCSTLKFMTSESHTSDNFSISNHSMTPQETRISQQLHRSFSRINYLTKLHQTASTQTQTQTQNLASPPDFSTKVTFDPKSEFYIASYSIGTPPQKVEAFIDTASDLIWTNSKTAFKSASSTTYTVLPCNDKKFCQKLPSNQRTCKGNDPKCTYTIKYYDGASTSGVISQDKFSFYADPGQSSSNIGFLSFGYASDVSSQHFEGKDINGCLGLSGIAPFSFITQLGIKKFSHCFIKSSSKSSTMHFGSKAVIHAEDSIPLLETKYYFVKLDGISVGDTKVNYKTQPGKIYVDTAATYSMLKKAVYDPFLELIKEKVAKPAEKNPPHSYLEYCFKATKADVDKLPKVTFSFATNTVNVAFGNDVTYLEFDGGIWCLAIIRSTDNESVLGNFQLANLNVGYDIAGKKISFTPTNCAPDPSTTTSDDGGLVLAI</sequence>
<evidence type="ECO:0000313" key="9">
    <source>
        <dbReference type="Proteomes" id="UP001341840"/>
    </source>
</evidence>
<protein>
    <submittedName>
        <fullName evidence="8">Beta-site APP-cleaving enzyme</fullName>
    </submittedName>
</protein>
<dbReference type="CDD" id="cd05476">
    <property type="entry name" value="pepsin_A_like_plant"/>
    <property type="match status" value="1"/>
</dbReference>
<dbReference type="InterPro" id="IPR051708">
    <property type="entry name" value="Plant_Aspart_Prot_A1"/>
</dbReference>
<feature type="chain" id="PRO_5047220510" evidence="6">
    <location>
        <begin position="25"/>
        <end position="444"/>
    </location>
</feature>
<dbReference type="Gene3D" id="2.40.70.10">
    <property type="entry name" value="Acid Proteases"/>
    <property type="match status" value="2"/>
</dbReference>
<keyword evidence="6" id="KW-0732">Signal</keyword>
<evidence type="ECO:0000259" key="7">
    <source>
        <dbReference type="PROSITE" id="PS51767"/>
    </source>
</evidence>
<evidence type="ECO:0000313" key="8">
    <source>
        <dbReference type="EMBL" id="MED6176107.1"/>
    </source>
</evidence>
<keyword evidence="5" id="KW-0325">Glycoprotein</keyword>
<dbReference type="Proteomes" id="UP001341840">
    <property type="component" value="Unassembled WGS sequence"/>
</dbReference>
<accession>A0ABU6VR47</accession>
<dbReference type="PANTHER" id="PTHR47967">
    <property type="entry name" value="OS07G0603500 PROTEIN-RELATED"/>
    <property type="match status" value="1"/>
</dbReference>
<keyword evidence="4" id="KW-0378">Hydrolase</keyword>
<evidence type="ECO:0000256" key="5">
    <source>
        <dbReference type="ARBA" id="ARBA00023180"/>
    </source>
</evidence>
<reference evidence="8 9" key="1">
    <citation type="journal article" date="2023" name="Plants (Basel)">
        <title>Bridging the Gap: Combining Genomics and Transcriptomics Approaches to Understand Stylosanthes scabra, an Orphan Legume from the Brazilian Caatinga.</title>
        <authorList>
            <person name="Ferreira-Neto J.R.C."/>
            <person name="da Silva M.D."/>
            <person name="Binneck E."/>
            <person name="de Melo N.F."/>
            <person name="da Silva R.H."/>
            <person name="de Melo A.L.T.M."/>
            <person name="Pandolfi V."/>
            <person name="Bustamante F.O."/>
            <person name="Brasileiro-Vidal A.C."/>
            <person name="Benko-Iseppon A.M."/>
        </authorList>
    </citation>
    <scope>NUCLEOTIDE SEQUENCE [LARGE SCALE GENOMIC DNA]</scope>
    <source>
        <tissue evidence="8">Leaves</tissue>
    </source>
</reference>
<dbReference type="InterPro" id="IPR034161">
    <property type="entry name" value="Pepsin-like_plant"/>
</dbReference>
<evidence type="ECO:0000256" key="2">
    <source>
        <dbReference type="ARBA" id="ARBA00022670"/>
    </source>
</evidence>
<feature type="signal peptide" evidence="6">
    <location>
        <begin position="1"/>
        <end position="24"/>
    </location>
</feature>
<dbReference type="InterPro" id="IPR032861">
    <property type="entry name" value="TAXi_N"/>
</dbReference>
<organism evidence="8 9">
    <name type="scientific">Stylosanthes scabra</name>
    <dbReference type="NCBI Taxonomy" id="79078"/>
    <lineage>
        <taxon>Eukaryota</taxon>
        <taxon>Viridiplantae</taxon>
        <taxon>Streptophyta</taxon>
        <taxon>Embryophyta</taxon>
        <taxon>Tracheophyta</taxon>
        <taxon>Spermatophyta</taxon>
        <taxon>Magnoliopsida</taxon>
        <taxon>eudicotyledons</taxon>
        <taxon>Gunneridae</taxon>
        <taxon>Pentapetalae</taxon>
        <taxon>rosids</taxon>
        <taxon>fabids</taxon>
        <taxon>Fabales</taxon>
        <taxon>Fabaceae</taxon>
        <taxon>Papilionoideae</taxon>
        <taxon>50 kb inversion clade</taxon>
        <taxon>dalbergioids sensu lato</taxon>
        <taxon>Dalbergieae</taxon>
        <taxon>Pterocarpus clade</taxon>
        <taxon>Stylosanthes</taxon>
    </lineage>
</organism>
<evidence type="ECO:0000256" key="3">
    <source>
        <dbReference type="ARBA" id="ARBA00022750"/>
    </source>
</evidence>
<evidence type="ECO:0000256" key="4">
    <source>
        <dbReference type="ARBA" id="ARBA00022801"/>
    </source>
</evidence>
<dbReference type="PROSITE" id="PS51767">
    <property type="entry name" value="PEPTIDASE_A1"/>
    <property type="match status" value="1"/>
</dbReference>
<keyword evidence="3" id="KW-0064">Aspartyl protease</keyword>
<dbReference type="InterPro" id="IPR033121">
    <property type="entry name" value="PEPTIDASE_A1"/>
</dbReference>
<dbReference type="InterPro" id="IPR021109">
    <property type="entry name" value="Peptidase_aspartic_dom_sf"/>
</dbReference>
<evidence type="ECO:0000256" key="6">
    <source>
        <dbReference type="SAM" id="SignalP"/>
    </source>
</evidence>
<comment type="similarity">
    <text evidence="1">Belongs to the peptidase A1 family.</text>
</comment>
<proteinExistence type="inferred from homology"/>
<keyword evidence="9" id="KW-1185">Reference proteome</keyword>
<dbReference type="InterPro" id="IPR032799">
    <property type="entry name" value="TAXi_C"/>
</dbReference>